<dbReference type="RefSeq" id="XP_022754757.1">
    <property type="nucleotide sequence ID" value="XM_022899022.1"/>
</dbReference>
<dbReference type="GeneID" id="111303009"/>
<dbReference type="OrthoDB" id="430315at2759"/>
<dbReference type="Proteomes" id="UP000515121">
    <property type="component" value="Unplaced"/>
</dbReference>
<keyword evidence="1" id="KW-1185">Reference proteome</keyword>
<name>A0A6P5ZQB9_DURZI</name>
<protein>
    <submittedName>
        <fullName evidence="2">Thaumatin-like protein 1b</fullName>
    </submittedName>
</protein>
<dbReference type="KEGG" id="dzi:111303009"/>
<evidence type="ECO:0000313" key="1">
    <source>
        <dbReference type="Proteomes" id="UP000515121"/>
    </source>
</evidence>
<dbReference type="InterPro" id="IPR037176">
    <property type="entry name" value="Osmotin/thaumatin-like_sf"/>
</dbReference>
<dbReference type="InterPro" id="IPR001938">
    <property type="entry name" value="Thaumatin"/>
</dbReference>
<dbReference type="PRINTS" id="PR00347">
    <property type="entry name" value="THAUMATIN"/>
</dbReference>
<accession>A0A6P5ZQB9</accession>
<proteinExistence type="predicted"/>
<dbReference type="SMART" id="SM00205">
    <property type="entry name" value="THN"/>
    <property type="match status" value="1"/>
</dbReference>
<organism evidence="1 2">
    <name type="scientific">Durio zibethinus</name>
    <name type="common">Durian</name>
    <dbReference type="NCBI Taxonomy" id="66656"/>
    <lineage>
        <taxon>Eukaryota</taxon>
        <taxon>Viridiplantae</taxon>
        <taxon>Streptophyta</taxon>
        <taxon>Embryophyta</taxon>
        <taxon>Tracheophyta</taxon>
        <taxon>Spermatophyta</taxon>
        <taxon>Magnoliopsida</taxon>
        <taxon>eudicotyledons</taxon>
        <taxon>Gunneridae</taxon>
        <taxon>Pentapetalae</taxon>
        <taxon>rosids</taxon>
        <taxon>malvids</taxon>
        <taxon>Malvales</taxon>
        <taxon>Malvaceae</taxon>
        <taxon>Helicteroideae</taxon>
        <taxon>Durio</taxon>
    </lineage>
</organism>
<sequence length="347" mass="36487">MKKKKKKSVGLCPSIPTPSSSFSLLYKGFFLQTLMAQPTVVAVISVFILSHSFISGVQATTFTIVNKCDYVVWPGILSNAGVPTLSTTGFTLQSGETKTITPPTSWGGRFWGRTHCSQDSTGKFSCLTGDCGSGKLECSGNGASPPATLAEFTLDGAGGFDFYDVSLVDGYNIPMLVVPQGGTGQNCTYTGCVADLNDSCPSELKVMSTDSGDGVACKSACEAFRQPQYCCTGQYGTPDTCKPSSYSEIFKTACPQAYSYAYDDLTSTCTCANADYIITFCPSPNTSQKSSRGQNTTTTTTSSLTNSTMVYQGASDDSAASSATCTHVFGSHAIAGIVGITLAIWWS</sequence>
<dbReference type="PROSITE" id="PS00316">
    <property type="entry name" value="THAUMATIN_1"/>
    <property type="match status" value="1"/>
</dbReference>
<dbReference type="SUPFAM" id="SSF49870">
    <property type="entry name" value="Osmotin, thaumatin-like protein"/>
    <property type="match status" value="1"/>
</dbReference>
<dbReference type="PROSITE" id="PS51367">
    <property type="entry name" value="THAUMATIN_2"/>
    <property type="match status" value="1"/>
</dbReference>
<dbReference type="PANTHER" id="PTHR31048">
    <property type="entry name" value="OS03G0233200 PROTEIN"/>
    <property type="match status" value="1"/>
</dbReference>
<dbReference type="FunFam" id="2.60.110.10:FF:000001">
    <property type="entry name" value="THAUMATIN-LIKE PROTEIN 1"/>
    <property type="match status" value="1"/>
</dbReference>
<evidence type="ECO:0000313" key="2">
    <source>
        <dbReference type="RefSeq" id="XP_022754757.1"/>
    </source>
</evidence>
<dbReference type="InterPro" id="IPR017949">
    <property type="entry name" value="Thaumatin_CS"/>
</dbReference>
<reference evidence="2" key="1">
    <citation type="submission" date="2025-08" db="UniProtKB">
        <authorList>
            <consortium name="RefSeq"/>
        </authorList>
    </citation>
    <scope>IDENTIFICATION</scope>
    <source>
        <tissue evidence="2">Fruit stalk</tissue>
    </source>
</reference>
<dbReference type="Pfam" id="PF00314">
    <property type="entry name" value="Thaumatin"/>
    <property type="match status" value="1"/>
</dbReference>
<gene>
    <name evidence="2" type="primary">LOC111303009</name>
</gene>
<dbReference type="Gene3D" id="2.60.110.10">
    <property type="entry name" value="Thaumatin"/>
    <property type="match status" value="1"/>
</dbReference>
<dbReference type="AlphaFoldDB" id="A0A6P5ZQB9"/>
<dbReference type="CDD" id="cd09218">
    <property type="entry name" value="TLP-PA"/>
    <property type="match status" value="1"/>
</dbReference>